<evidence type="ECO:0000259" key="3">
    <source>
        <dbReference type="Pfam" id="PF11611"/>
    </source>
</evidence>
<reference evidence="4 5" key="1">
    <citation type="submission" date="2015-07" db="EMBL/GenBank/DDBJ databases">
        <title>Genome sequencing of Kibdelosporangium phytohabitans.</title>
        <authorList>
            <person name="Qin S."/>
            <person name="Xing K."/>
        </authorList>
    </citation>
    <scope>NUCLEOTIDE SEQUENCE [LARGE SCALE GENOMIC DNA]</scope>
    <source>
        <strain evidence="4 5">KLBMP1111</strain>
    </source>
</reference>
<dbReference type="KEGG" id="kphy:AOZ06_31090"/>
<dbReference type="EMBL" id="CP012752">
    <property type="protein sequence ID" value="ALG10747.1"/>
    <property type="molecule type" value="Genomic_DNA"/>
</dbReference>
<dbReference type="InterPro" id="IPR029050">
    <property type="entry name" value="Immunoprotect_excell_Ig-like"/>
</dbReference>
<keyword evidence="5" id="KW-1185">Reference proteome</keyword>
<accession>A0A0N9I7Z5</accession>
<protein>
    <recommendedName>
        <fullName evidence="3">DUF4352 domain-containing protein</fullName>
    </recommendedName>
</protein>
<dbReference type="AlphaFoldDB" id="A0A0N9I7Z5"/>
<evidence type="ECO:0000256" key="2">
    <source>
        <dbReference type="SAM" id="MobiDB-lite"/>
    </source>
</evidence>
<evidence type="ECO:0000256" key="1">
    <source>
        <dbReference type="ARBA" id="ARBA00022729"/>
    </source>
</evidence>
<organism evidence="4 5">
    <name type="scientific">Kibdelosporangium phytohabitans</name>
    <dbReference type="NCBI Taxonomy" id="860235"/>
    <lineage>
        <taxon>Bacteria</taxon>
        <taxon>Bacillati</taxon>
        <taxon>Actinomycetota</taxon>
        <taxon>Actinomycetes</taxon>
        <taxon>Pseudonocardiales</taxon>
        <taxon>Pseudonocardiaceae</taxon>
        <taxon>Kibdelosporangium</taxon>
    </lineage>
</organism>
<dbReference type="InterPro" id="IPR029051">
    <property type="entry name" value="DUF4352"/>
</dbReference>
<feature type="region of interest" description="Disordered" evidence="2">
    <location>
        <begin position="239"/>
        <end position="300"/>
    </location>
</feature>
<dbReference type="Pfam" id="PF11611">
    <property type="entry name" value="DUF4352"/>
    <property type="match status" value="1"/>
</dbReference>
<sequence length="300" mass="31937">MLVRVRSRVRARVGQDWVRRGQAKPREGGRRSLTLSQKDGSAVVTLISVSESFQGDRHAKAPQSGNFVAVDVRLEHKAGGNYRVNTLDFKVRVPDGKAVSFNDGSGRSAMSSDRPIPAGTQLTAGESVGGAPAFDVEYDPKLVLLALDVNGLIVGQWPLSGGEPVMGDGAVKKEIDKSLTHKVVGDTASVTLVSVAESKGGVDPASVPQSGSFVVAELKYEAKAGNYYINSTYLKLQKSDGPHMSTQDGNRRTVCRPRGLPVGQARAGQVRHGQSGLRRHTRTGHEARAHRTGQQQGPAG</sequence>
<proteinExistence type="predicted"/>
<feature type="domain" description="DUF4352" evidence="3">
    <location>
        <begin position="38"/>
        <end position="141"/>
    </location>
</feature>
<keyword evidence="1" id="KW-0732">Signal</keyword>
<evidence type="ECO:0000313" key="4">
    <source>
        <dbReference type="EMBL" id="ALG10747.1"/>
    </source>
</evidence>
<dbReference type="Proteomes" id="UP000063699">
    <property type="component" value="Chromosome"/>
</dbReference>
<dbReference type="RefSeq" id="WP_054292650.1">
    <property type="nucleotide sequence ID" value="NZ_CP012752.1"/>
</dbReference>
<name>A0A0N9I7Z5_9PSEU</name>
<gene>
    <name evidence="4" type="ORF">AOZ06_31090</name>
</gene>
<evidence type="ECO:0000313" key="5">
    <source>
        <dbReference type="Proteomes" id="UP000063699"/>
    </source>
</evidence>
<dbReference type="Gene3D" id="2.60.40.1240">
    <property type="match status" value="1"/>
</dbReference>